<dbReference type="Proteomes" id="UP000029665">
    <property type="component" value="Unassembled WGS sequence"/>
</dbReference>
<proteinExistence type="predicted"/>
<dbReference type="AlphaFoldDB" id="A0A060SID2"/>
<name>A0A060SID2_PYCCI</name>
<evidence type="ECO:0000313" key="2">
    <source>
        <dbReference type="Proteomes" id="UP000029665"/>
    </source>
</evidence>
<keyword evidence="2" id="KW-1185">Reference proteome</keyword>
<organism evidence="1 2">
    <name type="scientific">Pycnoporus cinnabarinus</name>
    <name type="common">Cinnabar-red polypore</name>
    <name type="synonym">Trametes cinnabarina</name>
    <dbReference type="NCBI Taxonomy" id="5643"/>
    <lineage>
        <taxon>Eukaryota</taxon>
        <taxon>Fungi</taxon>
        <taxon>Dikarya</taxon>
        <taxon>Basidiomycota</taxon>
        <taxon>Agaricomycotina</taxon>
        <taxon>Agaricomycetes</taxon>
        <taxon>Polyporales</taxon>
        <taxon>Polyporaceae</taxon>
        <taxon>Trametes</taxon>
    </lineage>
</organism>
<protein>
    <submittedName>
        <fullName evidence="1">Uncharacterized protein</fullName>
    </submittedName>
</protein>
<comment type="caution">
    <text evidence="1">The sequence shown here is derived from an EMBL/GenBank/DDBJ whole genome shotgun (WGS) entry which is preliminary data.</text>
</comment>
<dbReference type="HOGENOM" id="CLU_1326976_0_0_1"/>
<accession>A0A060SID2</accession>
<gene>
    <name evidence="1" type="ORF">BN946_scf184943.g18</name>
</gene>
<dbReference type="EMBL" id="CCBP010000109">
    <property type="protein sequence ID" value="CDO71984.1"/>
    <property type="molecule type" value="Genomic_DNA"/>
</dbReference>
<reference evidence="1" key="1">
    <citation type="submission" date="2014-01" db="EMBL/GenBank/DDBJ databases">
        <title>The genome of the white-rot fungus Pycnoporus cinnabarinus: a basidiomycete model with a versatile arsenal for lignocellulosic biomass breakdown.</title>
        <authorList>
            <person name="Levasseur A."/>
            <person name="Lomascolo A."/>
            <person name="Ruiz-Duenas F.J."/>
            <person name="Uzan E."/>
            <person name="Piumi F."/>
            <person name="Kues U."/>
            <person name="Ram A.F.J."/>
            <person name="Murat C."/>
            <person name="Haon M."/>
            <person name="Benoit I."/>
            <person name="Arfi Y."/>
            <person name="Chevret D."/>
            <person name="Drula E."/>
            <person name="Kwon M.J."/>
            <person name="Gouret P."/>
            <person name="Lesage-Meessen L."/>
            <person name="Lombard V."/>
            <person name="Mariette J."/>
            <person name="Noirot C."/>
            <person name="Park J."/>
            <person name="Patyshakuliyeva A."/>
            <person name="Wieneger R.A.B."/>
            <person name="Wosten H.A.B."/>
            <person name="Martin F."/>
            <person name="Coutinho P.M."/>
            <person name="de Vries R."/>
            <person name="Martinez A.T."/>
            <person name="Klopp C."/>
            <person name="Pontarotti P."/>
            <person name="Henrissat B."/>
            <person name="Record E."/>
        </authorList>
    </citation>
    <scope>NUCLEOTIDE SEQUENCE [LARGE SCALE GENOMIC DNA]</scope>
    <source>
        <strain evidence="1">BRFM137</strain>
    </source>
</reference>
<evidence type="ECO:0000313" key="1">
    <source>
        <dbReference type="EMBL" id="CDO71984.1"/>
    </source>
</evidence>
<sequence>MVVEVIRIVTLCERRPEGRVLELRFFDFDDFGFEEPVLPSEPVLYALLTVAARLPTLEYLYLIGLQLPDLSAAWSATTHRGQPGDNSSRRGVSGFRVSKAENMSRLLSDLGCCSTLCSLRLDHSAAIYALREAFSCRGRSRAPLHPLHLPAHFVKALARTLYPGRGWGAPPLPALERLQIIVHTRTVVPEGLASTTASPRSELETCA</sequence>